<dbReference type="PANTHER" id="PTHR30576:SF8">
    <property type="entry name" value="UNDECAPRENYL-PHOSPHATE GALACTOSE PHOSPHOTRANSFERASE"/>
    <property type="match status" value="1"/>
</dbReference>
<dbReference type="OrthoDB" id="9795351at2"/>
<keyword evidence="2" id="KW-0472">Membrane</keyword>
<dbReference type="Pfam" id="PF02397">
    <property type="entry name" value="Bac_transf"/>
    <property type="match status" value="1"/>
</dbReference>
<feature type="transmembrane region" description="Helical" evidence="2">
    <location>
        <begin position="20"/>
        <end position="43"/>
    </location>
</feature>
<dbReference type="PATRIC" id="fig|869279.4.peg.835"/>
<feature type="domain" description="Bacterial sugar transferase" evidence="3">
    <location>
        <begin position="14"/>
        <end position="188"/>
    </location>
</feature>
<evidence type="ECO:0000313" key="4">
    <source>
        <dbReference type="EMBL" id="KPL84320.1"/>
    </source>
</evidence>
<dbReference type="PANTHER" id="PTHR30576">
    <property type="entry name" value="COLANIC BIOSYNTHESIS UDP-GLUCOSE LIPID CARRIER TRANSFERASE"/>
    <property type="match status" value="1"/>
</dbReference>
<accession>A0A0P6XNN7</accession>
<dbReference type="GO" id="GO:0016780">
    <property type="term" value="F:phosphotransferase activity, for other substituted phosphate groups"/>
    <property type="evidence" value="ECO:0007669"/>
    <property type="project" value="TreeGrafter"/>
</dbReference>
<dbReference type="STRING" id="869279.SE15_04125"/>
<gene>
    <name evidence="4" type="ORF">SE15_04125</name>
</gene>
<protein>
    <recommendedName>
        <fullName evidence="3">Bacterial sugar transferase domain-containing protein</fullName>
    </recommendedName>
</protein>
<evidence type="ECO:0000259" key="3">
    <source>
        <dbReference type="Pfam" id="PF02397"/>
    </source>
</evidence>
<comment type="caution">
    <text evidence="4">The sequence shown here is derived from an EMBL/GenBank/DDBJ whole genome shotgun (WGS) entry which is preliminary data.</text>
</comment>
<dbReference type="RefSeq" id="WP_054520816.1">
    <property type="nucleotide sequence ID" value="NZ_LGKO01000002.1"/>
</dbReference>
<proteinExistence type="inferred from homology"/>
<name>A0A0P6XNN7_9CHLR</name>
<evidence type="ECO:0000256" key="2">
    <source>
        <dbReference type="SAM" id="Phobius"/>
    </source>
</evidence>
<dbReference type="AlphaFoldDB" id="A0A0P6XNN7"/>
<dbReference type="InterPro" id="IPR003362">
    <property type="entry name" value="Bact_transf"/>
</dbReference>
<keyword evidence="2" id="KW-1133">Transmembrane helix</keyword>
<comment type="similarity">
    <text evidence="1">Belongs to the bacterial sugar transferase family.</text>
</comment>
<keyword evidence="5" id="KW-1185">Reference proteome</keyword>
<reference evidence="4 5" key="1">
    <citation type="submission" date="2015-07" db="EMBL/GenBank/DDBJ databases">
        <title>Whole genome sequence of Thermanaerothrix daxensis DSM 23592.</title>
        <authorList>
            <person name="Hemp J."/>
            <person name="Ward L.M."/>
            <person name="Pace L.A."/>
            <person name="Fischer W.W."/>
        </authorList>
    </citation>
    <scope>NUCLEOTIDE SEQUENCE [LARGE SCALE GENOMIC DNA]</scope>
    <source>
        <strain evidence="4 5">GNS-1</strain>
    </source>
</reference>
<dbReference type="Proteomes" id="UP000050544">
    <property type="component" value="Unassembled WGS sequence"/>
</dbReference>
<sequence>MGWQWFPEGIPWSKRLFDLILVLLGMILALPLMGIIALAILVFEGPPVIFRQPRPGYKGRIFKLYKFRTMREAYDAQGNLLPDAQRLTPLGRFLRATSLDELPELFNVLRGEMSLVGPRPLLVAYLERYTPEQMRRHDVLPGITGWAQVNGRNALSWEDKFRLDVWYVDHWSLWLDIKILALTIWKVLRREGINQPGQATMEEFIGSTPPTDQGGVKG</sequence>
<organism evidence="4 5">
    <name type="scientific">Thermanaerothrix daxensis</name>
    <dbReference type="NCBI Taxonomy" id="869279"/>
    <lineage>
        <taxon>Bacteria</taxon>
        <taxon>Bacillati</taxon>
        <taxon>Chloroflexota</taxon>
        <taxon>Anaerolineae</taxon>
        <taxon>Anaerolineales</taxon>
        <taxon>Anaerolineaceae</taxon>
        <taxon>Thermanaerothrix</taxon>
    </lineage>
</organism>
<evidence type="ECO:0000256" key="1">
    <source>
        <dbReference type="ARBA" id="ARBA00006464"/>
    </source>
</evidence>
<evidence type="ECO:0000313" key="5">
    <source>
        <dbReference type="Proteomes" id="UP000050544"/>
    </source>
</evidence>
<dbReference type="EMBL" id="LGKO01000002">
    <property type="protein sequence ID" value="KPL84320.1"/>
    <property type="molecule type" value="Genomic_DNA"/>
</dbReference>
<keyword evidence="2" id="KW-0812">Transmembrane</keyword>